<evidence type="ECO:0000256" key="2">
    <source>
        <dbReference type="ARBA" id="ARBA00009265"/>
    </source>
</evidence>
<protein>
    <submittedName>
        <fullName evidence="5">Uncharacterized protein</fullName>
    </submittedName>
</protein>
<dbReference type="EMBL" id="CP046234">
    <property type="protein sequence ID" value="WFD46585.1"/>
    <property type="molecule type" value="Genomic_DNA"/>
</dbReference>
<dbReference type="SMART" id="SM00386">
    <property type="entry name" value="HAT"/>
    <property type="match status" value="3"/>
</dbReference>
<dbReference type="InterPro" id="IPR013633">
    <property type="entry name" value="NRDE-2"/>
</dbReference>
<comment type="similarity">
    <text evidence="2">Belongs to the NRDE2 family.</text>
</comment>
<dbReference type="PANTHER" id="PTHR13471">
    <property type="entry name" value="TETRATRICOPEPTIDE-LIKE HELICAL"/>
    <property type="match status" value="1"/>
</dbReference>
<keyword evidence="3" id="KW-0677">Repeat</keyword>
<evidence type="ECO:0000256" key="4">
    <source>
        <dbReference type="ARBA" id="ARBA00023242"/>
    </source>
</evidence>
<dbReference type="InterPro" id="IPR011990">
    <property type="entry name" value="TPR-like_helical_dom_sf"/>
</dbReference>
<dbReference type="Proteomes" id="UP000818624">
    <property type="component" value="Chromosome 1"/>
</dbReference>
<evidence type="ECO:0000313" key="5">
    <source>
        <dbReference type="EMBL" id="WFD46585.1"/>
    </source>
</evidence>
<proteinExistence type="inferred from homology"/>
<dbReference type="Gene3D" id="1.25.40.10">
    <property type="entry name" value="Tetratricopeptide repeat domain"/>
    <property type="match status" value="1"/>
</dbReference>
<dbReference type="SUPFAM" id="SSF48452">
    <property type="entry name" value="TPR-like"/>
    <property type="match status" value="1"/>
</dbReference>
<dbReference type="PANTHER" id="PTHR13471:SF0">
    <property type="entry name" value="NUCLEAR EXOSOME REGULATOR NRDE2"/>
    <property type="match status" value="1"/>
</dbReference>
<dbReference type="Pfam" id="PF14559">
    <property type="entry name" value="TPR_19"/>
    <property type="match status" value="1"/>
</dbReference>
<keyword evidence="6" id="KW-1185">Reference proteome</keyword>
<keyword evidence="4" id="KW-0539">Nucleus</keyword>
<evidence type="ECO:0000256" key="1">
    <source>
        <dbReference type="ARBA" id="ARBA00004123"/>
    </source>
</evidence>
<name>A0ABY8ELZ7_MALFU</name>
<sequence length="648" mass="73047">MLEYARDSRLTFEHITEILGAWWDAEHARVGDALPYDGFHLDNDLEVVNQPSQYLQKASAAFHKQPDQVDSLSNQDMVAWQRAELIAAEHASPWRFEADVPGRSVDPFSYVLFDDLRMAMVPPGPDALSSTIRVADALFAYVGLPSHWFSSSMLFGQTSFSVVDELRQHPTVWPDVEHYWVPSAMWSQEPWLKSDNAQQTPVQNVPLTPDTLFPRTLQDPRGPWFCVLPELPMKTAQTAERILVHLEQRLDAAGHKDHAIMIALPHAMVCVAAGDHKSARKVLRAALQRDDQRPMLWYAYAQLELSTSGNVEAARKVLVQVLGSFRRTTTRSHAYEAHLLWALWAELEWAAGDSATALRVLAVAASAQLEFAFDTSSLHARVFPSQKEALRGTEKLHTLQTLRKQVERTCSSVGSHAPMLPPLAFCAALAEFLLQDVPAGDEMSAPASIFNNVLATTQGSVQQQTATAFQRFLYTLRHVSPNTAFRPREVRAITTRLAQQDAQNSCHLQVLTIQEQHAHLENYVREFVQTTVLQKGATGAWIDLLLRPAQEIAEGWYNAEQAWMLAIAVELRVQRHLDADRIRHIFDRSLYVMRASSMLWHLAIGFEMHLLANPTGQRRRVTNQTLQRAKALIYQAIRHCPFDKGTSS</sequence>
<gene>
    <name evidence="5" type="ORF">GLX27_001222</name>
</gene>
<evidence type="ECO:0000256" key="3">
    <source>
        <dbReference type="ARBA" id="ARBA00022737"/>
    </source>
</evidence>
<reference evidence="5 6" key="1">
    <citation type="journal article" date="2020" name="Elife">
        <title>Loss of centromere function drives karyotype evolution in closely related Malassezia species.</title>
        <authorList>
            <person name="Sankaranarayanan S.R."/>
            <person name="Ianiri G."/>
            <person name="Coelho M.A."/>
            <person name="Reza M.H."/>
            <person name="Thimmappa B.C."/>
            <person name="Ganguly P."/>
            <person name="Vadnala R.N."/>
            <person name="Sun S."/>
            <person name="Siddharthan R."/>
            <person name="Tellgren-Roth C."/>
            <person name="Dawson T.L."/>
            <person name="Heitman J."/>
            <person name="Sanyal K."/>
        </authorList>
    </citation>
    <scope>NUCLEOTIDE SEQUENCE [LARGE SCALE GENOMIC DNA]</scope>
    <source>
        <strain evidence="5">CBS14141</strain>
    </source>
</reference>
<accession>A0ABY8ELZ7</accession>
<organism evidence="5 6">
    <name type="scientific">Malassezia furfur</name>
    <name type="common">Pityriasis versicolor infection agent</name>
    <name type="synonym">Pityrosporum furfur</name>
    <dbReference type="NCBI Taxonomy" id="55194"/>
    <lineage>
        <taxon>Eukaryota</taxon>
        <taxon>Fungi</taxon>
        <taxon>Dikarya</taxon>
        <taxon>Basidiomycota</taxon>
        <taxon>Ustilaginomycotina</taxon>
        <taxon>Malasseziomycetes</taxon>
        <taxon>Malasseziales</taxon>
        <taxon>Malasseziaceae</taxon>
        <taxon>Malassezia</taxon>
    </lineage>
</organism>
<comment type="subcellular location">
    <subcellularLocation>
        <location evidence="1">Nucleus</location>
    </subcellularLocation>
</comment>
<dbReference type="InterPro" id="IPR003107">
    <property type="entry name" value="HAT"/>
</dbReference>
<evidence type="ECO:0000313" key="6">
    <source>
        <dbReference type="Proteomes" id="UP000818624"/>
    </source>
</evidence>